<keyword evidence="3" id="KW-1185">Reference proteome</keyword>
<feature type="compositionally biased region" description="Polar residues" evidence="1">
    <location>
        <begin position="1"/>
        <end position="10"/>
    </location>
</feature>
<evidence type="ECO:0000313" key="3">
    <source>
        <dbReference type="Proteomes" id="UP001479436"/>
    </source>
</evidence>
<evidence type="ECO:0000256" key="1">
    <source>
        <dbReference type="SAM" id="MobiDB-lite"/>
    </source>
</evidence>
<comment type="caution">
    <text evidence="2">The sequence shown here is derived from an EMBL/GenBank/DDBJ whole genome shotgun (WGS) entry which is preliminary data.</text>
</comment>
<proteinExistence type="predicted"/>
<accession>A0ABR2W0N9</accession>
<protein>
    <submittedName>
        <fullName evidence="2">Uncharacterized protein</fullName>
    </submittedName>
</protein>
<reference evidence="2 3" key="1">
    <citation type="submission" date="2023-04" db="EMBL/GenBank/DDBJ databases">
        <title>Genome of Basidiobolus ranarum AG-B5.</title>
        <authorList>
            <person name="Stajich J.E."/>
            <person name="Carter-House D."/>
            <person name="Gryganskyi A."/>
        </authorList>
    </citation>
    <scope>NUCLEOTIDE SEQUENCE [LARGE SCALE GENOMIC DNA]</scope>
    <source>
        <strain evidence="2 3">AG-B5</strain>
    </source>
</reference>
<organism evidence="2 3">
    <name type="scientific">Basidiobolus ranarum</name>
    <dbReference type="NCBI Taxonomy" id="34480"/>
    <lineage>
        <taxon>Eukaryota</taxon>
        <taxon>Fungi</taxon>
        <taxon>Fungi incertae sedis</taxon>
        <taxon>Zoopagomycota</taxon>
        <taxon>Entomophthoromycotina</taxon>
        <taxon>Basidiobolomycetes</taxon>
        <taxon>Basidiobolales</taxon>
        <taxon>Basidiobolaceae</taxon>
        <taxon>Basidiobolus</taxon>
    </lineage>
</organism>
<name>A0ABR2W0N9_9FUNG</name>
<gene>
    <name evidence="2" type="ORF">K7432_007074</name>
</gene>
<sequence>MVTEIASTITKKQRKGKSTDPNLEALERSKAFIKTAQVWKRHFDVFKRAQDSIKEPDDISNLNGSFETSMARLQQIHKFMIKMESSSQDILPEIKLNAEETIFESLRRMINYLTDCQLVFFRKLSAKKCSEKRFTMKVCEESFEKFCGLFERTLTLVDSPVFSQEKSEQLIEYYSRALIQILKWLPKLGEIYFTYLFEKDNDNCKNTVDIREKLSEAIIYLCRSGHSTISNAISLAAIVECKRLITAKSTPDQRSSIQCSAPVASNDVVGSGLQSAMKYDNAYYLMWIFDETTIPLVSLGDNISQHRKSTQDRFFRDESSNLFVDILNETMTTAADDFYGEGFCIYTWEISLRLMNSDTWLHNRESKIANMNQKPNDNSPSFF</sequence>
<evidence type="ECO:0000313" key="2">
    <source>
        <dbReference type="EMBL" id="KAK9712556.1"/>
    </source>
</evidence>
<feature type="region of interest" description="Disordered" evidence="1">
    <location>
        <begin position="1"/>
        <end position="21"/>
    </location>
</feature>
<dbReference type="EMBL" id="JASJQH010007210">
    <property type="protein sequence ID" value="KAK9712556.1"/>
    <property type="molecule type" value="Genomic_DNA"/>
</dbReference>
<dbReference type="Proteomes" id="UP001479436">
    <property type="component" value="Unassembled WGS sequence"/>
</dbReference>